<evidence type="ECO:0000256" key="2">
    <source>
        <dbReference type="ARBA" id="ARBA00023239"/>
    </source>
</evidence>
<feature type="region of interest" description="Disordered" evidence="4">
    <location>
        <begin position="1"/>
        <end position="21"/>
    </location>
</feature>
<dbReference type="EMBL" id="JAMTCP010000028">
    <property type="protein sequence ID" value="MCP2260522.1"/>
    <property type="molecule type" value="Genomic_DNA"/>
</dbReference>
<dbReference type="InterPro" id="IPR016938">
    <property type="entry name" value="UPF0317"/>
</dbReference>
<keyword evidence="2 3" id="KW-0456">Lyase</keyword>
<evidence type="ECO:0000256" key="4">
    <source>
        <dbReference type="SAM" id="MobiDB-lite"/>
    </source>
</evidence>
<comment type="caution">
    <text evidence="5">The sequence shown here is derived from an EMBL/GenBank/DDBJ whole genome shotgun (WGS) entry which is preliminary data.</text>
</comment>
<dbReference type="EC" id="4.2.1.-" evidence="3"/>
<organism evidence="5 6">
    <name type="scientific">Streptoalloteichus tenebrarius (strain ATCC 17920 / DSM 40477 / JCM 4838 / CBS 697.72 / NBRC 16177 / NCIMB 11028 / NRRL B-12390 / A12253. 1 / ISP 5477)</name>
    <name type="common">Streptomyces tenebrarius</name>
    <dbReference type="NCBI Taxonomy" id="1933"/>
    <lineage>
        <taxon>Bacteria</taxon>
        <taxon>Bacillati</taxon>
        <taxon>Actinomycetota</taxon>
        <taxon>Actinomycetes</taxon>
        <taxon>Pseudonocardiales</taxon>
        <taxon>Pseudonocardiaceae</taxon>
        <taxon>Streptoalloteichus</taxon>
    </lineage>
</organism>
<dbReference type="PANTHER" id="PTHR32022">
    <property type="entry name" value="D-GLUTAMATE CYCLASE, MITOCHONDRIAL"/>
    <property type="match status" value="1"/>
</dbReference>
<dbReference type="PIRSF" id="PIRSF029755">
    <property type="entry name" value="UCP029755"/>
    <property type="match status" value="1"/>
</dbReference>
<dbReference type="InterPro" id="IPR009906">
    <property type="entry name" value="D-Glu_cyclase"/>
</dbReference>
<sequence>MAERSVVERDATEREAPEDVSAMTPARARALFRQGLRVPTAGWCAGWTQANIVAVPRDLAYDLLLFAQRNPKACPVLDVTDVGAVSTPLFGGDLRTDLPAYVVYRDGEVVDEVTDVRSVWRPDLVTFLLGCSFTFEDALLTAGVPVRHIELGRNVPMFRTSLDCRPAGALHGPLVVSMRPVPASLVATAVRVTSRYPAVHGAPVHVGDPAAIGIRDLDAPDYGDPVPVEPGEVPVFWACGVTPQAAVRASRPPFAIGHAPGHMAITDARDSTYLVP</sequence>
<comment type="similarity">
    <text evidence="1 3">Belongs to the D-glutamate cyclase family.</text>
</comment>
<evidence type="ECO:0000313" key="5">
    <source>
        <dbReference type="EMBL" id="MCP2260522.1"/>
    </source>
</evidence>
<dbReference type="Pfam" id="PF07286">
    <property type="entry name" value="D-Glu_cyclase"/>
    <property type="match status" value="1"/>
</dbReference>
<dbReference type="Proteomes" id="UP001205311">
    <property type="component" value="Unassembled WGS sequence"/>
</dbReference>
<proteinExistence type="inferred from homology"/>
<dbReference type="RefSeq" id="WP_301305000.1">
    <property type="nucleotide sequence ID" value="NZ_JAMTCP010000028.1"/>
</dbReference>
<evidence type="ECO:0000313" key="6">
    <source>
        <dbReference type="Proteomes" id="UP001205311"/>
    </source>
</evidence>
<dbReference type="Gene3D" id="3.40.1640.10">
    <property type="entry name" value="PSTPO5379-like"/>
    <property type="match status" value="1"/>
</dbReference>
<evidence type="ECO:0000256" key="3">
    <source>
        <dbReference type="HAMAP-Rule" id="MF_01830"/>
    </source>
</evidence>
<evidence type="ECO:0000256" key="1">
    <source>
        <dbReference type="ARBA" id="ARBA00007896"/>
    </source>
</evidence>
<gene>
    <name evidence="5" type="ORF">LX15_004240</name>
</gene>
<dbReference type="NCBIfam" id="NF003969">
    <property type="entry name" value="PRK05463.1"/>
    <property type="match status" value="1"/>
</dbReference>
<keyword evidence="6" id="KW-1185">Reference proteome</keyword>
<dbReference type="Gene3D" id="3.30.2040.10">
    <property type="entry name" value="PSTPO5379-like domain"/>
    <property type="match status" value="1"/>
</dbReference>
<dbReference type="InterPro" id="IPR038021">
    <property type="entry name" value="Putative_hydro-lyase"/>
</dbReference>
<dbReference type="PANTHER" id="PTHR32022:SF10">
    <property type="entry name" value="D-GLUTAMATE CYCLASE, MITOCHONDRIAL"/>
    <property type="match status" value="1"/>
</dbReference>
<protein>
    <recommendedName>
        <fullName evidence="3">Putative hydro-lyase LX15_004240</fullName>
        <ecNumber evidence="3">4.2.1.-</ecNumber>
    </recommendedName>
</protein>
<dbReference type="HAMAP" id="MF_01830">
    <property type="entry name" value="Hydro_lyase"/>
    <property type="match status" value="1"/>
</dbReference>
<dbReference type="SUPFAM" id="SSF160920">
    <property type="entry name" value="PSTPO5379-like"/>
    <property type="match status" value="1"/>
</dbReference>
<accession>A0ABT1HYB8</accession>
<reference evidence="5 6" key="1">
    <citation type="submission" date="2022-06" db="EMBL/GenBank/DDBJ databases">
        <title>Genomic Encyclopedia of Archaeal and Bacterial Type Strains, Phase II (KMG-II): from individual species to whole genera.</title>
        <authorList>
            <person name="Goeker M."/>
        </authorList>
    </citation>
    <scope>NUCLEOTIDE SEQUENCE [LARGE SCALE GENOMIC DNA]</scope>
    <source>
        <strain evidence="5 6">DSM 40477</strain>
    </source>
</reference>
<feature type="compositionally biased region" description="Basic and acidic residues" evidence="4">
    <location>
        <begin position="1"/>
        <end position="17"/>
    </location>
</feature>
<name>A0ABT1HYB8_STRSD</name>